<dbReference type="KEGG" id="bbev:BBEV_0629"/>
<gene>
    <name evidence="11" type="primary">dfrA</name>
    <name evidence="11" type="ORF">BBEV_0629</name>
</gene>
<dbReference type="Gene3D" id="3.40.430.10">
    <property type="entry name" value="Dihydrofolate Reductase, subunit A"/>
    <property type="match status" value="1"/>
</dbReference>
<dbReference type="SUPFAM" id="SSF53597">
    <property type="entry name" value="Dihydrofolate reductase-like"/>
    <property type="match status" value="1"/>
</dbReference>
<dbReference type="AlphaFoldDB" id="A0A1D7QSQ1"/>
<dbReference type="GO" id="GO:0004146">
    <property type="term" value="F:dihydrofolate reductase activity"/>
    <property type="evidence" value="ECO:0007669"/>
    <property type="project" value="UniProtKB-EC"/>
</dbReference>
<dbReference type="PIRSF" id="PIRSF000194">
    <property type="entry name" value="DHFR"/>
    <property type="match status" value="1"/>
</dbReference>
<dbReference type="PATRIC" id="fig|632773.3.peg.675"/>
<dbReference type="FunFam" id="3.40.430.10:FF:000001">
    <property type="entry name" value="Dihydrofolate reductase"/>
    <property type="match status" value="1"/>
</dbReference>
<dbReference type="EC" id="1.5.1.3" evidence="3 8"/>
<sequence>MMQAIVAMDQHDVIGHDGQMPWSLPNDLKHFKELTTGHTVIMGRKTFESIGRPLPNRTNVVVTRNQDFHHEGIMIEHDLDEIPEKYAQQDAFIIGGGELYKALLPYVERLYVTRVHATFAGDTMFPMLDWNEWQLIEEKKGIVDERNEVAHTFFIFERKNT</sequence>
<dbReference type="EMBL" id="CP012502">
    <property type="protein sequence ID" value="AOM82021.1"/>
    <property type="molecule type" value="Genomic_DNA"/>
</dbReference>
<organism evidence="11 12">
    <name type="scientific">Salisediminibacterium beveridgei</name>
    <dbReference type="NCBI Taxonomy" id="632773"/>
    <lineage>
        <taxon>Bacteria</taxon>
        <taxon>Bacillati</taxon>
        <taxon>Bacillota</taxon>
        <taxon>Bacilli</taxon>
        <taxon>Bacillales</taxon>
        <taxon>Bacillaceae</taxon>
        <taxon>Salisediminibacterium</taxon>
    </lineage>
</organism>
<dbReference type="GO" id="GO:0005829">
    <property type="term" value="C:cytosol"/>
    <property type="evidence" value="ECO:0007669"/>
    <property type="project" value="TreeGrafter"/>
</dbReference>
<evidence type="ECO:0000313" key="11">
    <source>
        <dbReference type="EMBL" id="AOM82021.1"/>
    </source>
</evidence>
<dbReference type="GO" id="GO:0006730">
    <property type="term" value="P:one-carbon metabolic process"/>
    <property type="evidence" value="ECO:0007669"/>
    <property type="project" value="UniProtKB-KW"/>
</dbReference>
<comment type="similarity">
    <text evidence="2 8 9">Belongs to the dihydrofolate reductase family.</text>
</comment>
<dbReference type="PROSITE" id="PS00075">
    <property type="entry name" value="DHFR_1"/>
    <property type="match status" value="1"/>
</dbReference>
<comment type="pathway">
    <text evidence="1 8">Cofactor biosynthesis; tetrahydrofolate biosynthesis; 5,6,7,8-tetrahydrofolate from 7,8-dihydrofolate: step 1/1.</text>
</comment>
<dbReference type="GO" id="GO:0046452">
    <property type="term" value="P:dihydrofolate metabolic process"/>
    <property type="evidence" value="ECO:0007669"/>
    <property type="project" value="TreeGrafter"/>
</dbReference>
<reference evidence="11 12" key="1">
    <citation type="submission" date="2015-08" db="EMBL/GenBank/DDBJ databases">
        <title>The complete genome sequence of Bacillus beveridgei MLTeJB.</title>
        <authorList>
            <person name="Hanson T.E."/>
            <person name="Mesa C."/>
            <person name="Basesman S.M."/>
            <person name="Oremland R.S."/>
        </authorList>
    </citation>
    <scope>NUCLEOTIDE SEQUENCE [LARGE SCALE GENOMIC DNA]</scope>
    <source>
        <strain evidence="11 12">MLTeJB</strain>
    </source>
</reference>
<evidence type="ECO:0000256" key="6">
    <source>
        <dbReference type="ARBA" id="ARBA00023002"/>
    </source>
</evidence>
<evidence type="ECO:0000256" key="8">
    <source>
        <dbReference type="PIRNR" id="PIRNR000194"/>
    </source>
</evidence>
<evidence type="ECO:0000256" key="4">
    <source>
        <dbReference type="ARBA" id="ARBA00022563"/>
    </source>
</evidence>
<dbReference type="GO" id="GO:0046655">
    <property type="term" value="P:folic acid metabolic process"/>
    <property type="evidence" value="ECO:0007669"/>
    <property type="project" value="TreeGrafter"/>
</dbReference>
<name>A0A1D7QSQ1_9BACI</name>
<dbReference type="PRINTS" id="PR00070">
    <property type="entry name" value="DHFR"/>
</dbReference>
<dbReference type="Pfam" id="PF00186">
    <property type="entry name" value="DHFR_1"/>
    <property type="match status" value="1"/>
</dbReference>
<evidence type="ECO:0000256" key="7">
    <source>
        <dbReference type="ARBA" id="ARBA00025067"/>
    </source>
</evidence>
<dbReference type="InterPro" id="IPR024072">
    <property type="entry name" value="DHFR-like_dom_sf"/>
</dbReference>
<keyword evidence="12" id="KW-1185">Reference proteome</keyword>
<dbReference type="STRING" id="632773.BBEV_0629"/>
<dbReference type="RefSeq" id="WP_069364145.1">
    <property type="nucleotide sequence ID" value="NZ_CP012502.1"/>
</dbReference>
<evidence type="ECO:0000256" key="1">
    <source>
        <dbReference type="ARBA" id="ARBA00004903"/>
    </source>
</evidence>
<comment type="function">
    <text evidence="7 8">Key enzyme in folate metabolism. Catalyzes an essential reaction for de novo glycine and purine synthesis, and for DNA precursor synthesis.</text>
</comment>
<dbReference type="GO" id="GO:0070401">
    <property type="term" value="F:NADP+ binding"/>
    <property type="evidence" value="ECO:0007669"/>
    <property type="project" value="UniProtKB-ARBA"/>
</dbReference>
<dbReference type="InterPro" id="IPR017925">
    <property type="entry name" value="DHFR_CS"/>
</dbReference>
<dbReference type="PROSITE" id="PS51330">
    <property type="entry name" value="DHFR_2"/>
    <property type="match status" value="1"/>
</dbReference>
<keyword evidence="6 8" id="KW-0560">Oxidoreductase</keyword>
<dbReference type="Proteomes" id="UP000094463">
    <property type="component" value="Chromosome"/>
</dbReference>
<dbReference type="GO" id="GO:0046654">
    <property type="term" value="P:tetrahydrofolate biosynthetic process"/>
    <property type="evidence" value="ECO:0007669"/>
    <property type="project" value="UniProtKB-UniPathway"/>
</dbReference>
<keyword evidence="5 8" id="KW-0521">NADP</keyword>
<evidence type="ECO:0000256" key="3">
    <source>
        <dbReference type="ARBA" id="ARBA00012856"/>
    </source>
</evidence>
<keyword evidence="4 8" id="KW-0554">One-carbon metabolism</keyword>
<comment type="catalytic activity">
    <reaction evidence="8">
        <text>(6S)-5,6,7,8-tetrahydrofolate + NADP(+) = 7,8-dihydrofolate + NADPH + H(+)</text>
        <dbReference type="Rhea" id="RHEA:15009"/>
        <dbReference type="ChEBI" id="CHEBI:15378"/>
        <dbReference type="ChEBI" id="CHEBI:57451"/>
        <dbReference type="ChEBI" id="CHEBI:57453"/>
        <dbReference type="ChEBI" id="CHEBI:57783"/>
        <dbReference type="ChEBI" id="CHEBI:58349"/>
        <dbReference type="EC" id="1.5.1.3"/>
    </reaction>
</comment>
<accession>A0A1D7QSQ1</accession>
<feature type="domain" description="DHFR" evidence="10">
    <location>
        <begin position="1"/>
        <end position="158"/>
    </location>
</feature>
<dbReference type="InterPro" id="IPR012259">
    <property type="entry name" value="DHFR"/>
</dbReference>
<evidence type="ECO:0000259" key="10">
    <source>
        <dbReference type="PROSITE" id="PS51330"/>
    </source>
</evidence>
<evidence type="ECO:0000313" key="12">
    <source>
        <dbReference type="Proteomes" id="UP000094463"/>
    </source>
</evidence>
<evidence type="ECO:0000256" key="2">
    <source>
        <dbReference type="ARBA" id="ARBA00009539"/>
    </source>
</evidence>
<dbReference type="PANTHER" id="PTHR48069:SF3">
    <property type="entry name" value="DIHYDROFOLATE REDUCTASE"/>
    <property type="match status" value="1"/>
</dbReference>
<protein>
    <recommendedName>
        <fullName evidence="3 8">Dihydrofolate reductase</fullName>
        <ecNumber evidence="3 8">1.5.1.3</ecNumber>
    </recommendedName>
</protein>
<dbReference type="UniPathway" id="UPA00077">
    <property type="reaction ID" value="UER00158"/>
</dbReference>
<dbReference type="InterPro" id="IPR001796">
    <property type="entry name" value="DHFR_dom"/>
</dbReference>
<dbReference type="CDD" id="cd00209">
    <property type="entry name" value="DHFR"/>
    <property type="match status" value="1"/>
</dbReference>
<evidence type="ECO:0000256" key="9">
    <source>
        <dbReference type="RuleBase" id="RU004474"/>
    </source>
</evidence>
<evidence type="ECO:0000256" key="5">
    <source>
        <dbReference type="ARBA" id="ARBA00022857"/>
    </source>
</evidence>
<dbReference type="PANTHER" id="PTHR48069">
    <property type="entry name" value="DIHYDROFOLATE REDUCTASE"/>
    <property type="match status" value="1"/>
</dbReference>
<proteinExistence type="inferred from homology"/>
<dbReference type="OrthoDB" id="9804315at2"/>